<reference evidence="4" key="1">
    <citation type="journal article" date="2023" name="Mol. Phylogenet. Evol.">
        <title>Genome-scale phylogeny and comparative genomics of the fungal order Sordariales.</title>
        <authorList>
            <person name="Hensen N."/>
            <person name="Bonometti L."/>
            <person name="Westerberg I."/>
            <person name="Brannstrom I.O."/>
            <person name="Guillou S."/>
            <person name="Cros-Aarteil S."/>
            <person name="Calhoun S."/>
            <person name="Haridas S."/>
            <person name="Kuo A."/>
            <person name="Mondo S."/>
            <person name="Pangilinan J."/>
            <person name="Riley R."/>
            <person name="LaButti K."/>
            <person name="Andreopoulos B."/>
            <person name="Lipzen A."/>
            <person name="Chen C."/>
            <person name="Yan M."/>
            <person name="Daum C."/>
            <person name="Ng V."/>
            <person name="Clum A."/>
            <person name="Steindorff A."/>
            <person name="Ohm R.A."/>
            <person name="Martin F."/>
            <person name="Silar P."/>
            <person name="Natvig D.O."/>
            <person name="Lalanne C."/>
            <person name="Gautier V."/>
            <person name="Ament-Velasquez S.L."/>
            <person name="Kruys A."/>
            <person name="Hutchinson M.I."/>
            <person name="Powell A.J."/>
            <person name="Barry K."/>
            <person name="Miller A.N."/>
            <person name="Grigoriev I.V."/>
            <person name="Debuchy R."/>
            <person name="Gladieux P."/>
            <person name="Hiltunen Thoren M."/>
            <person name="Johannesson H."/>
        </authorList>
    </citation>
    <scope>NUCLEOTIDE SEQUENCE</scope>
    <source>
        <strain evidence="4">PSN309</strain>
    </source>
</reference>
<evidence type="ECO:0000313" key="4">
    <source>
        <dbReference type="EMBL" id="KAK4191976.1"/>
    </source>
</evidence>
<gene>
    <name evidence="4" type="ORF">QBC35DRAFT_485245</name>
</gene>
<feature type="region of interest" description="Disordered" evidence="2">
    <location>
        <begin position="333"/>
        <end position="369"/>
    </location>
</feature>
<dbReference type="Proteomes" id="UP001302126">
    <property type="component" value="Unassembled WGS sequence"/>
</dbReference>
<keyword evidence="3" id="KW-0472">Membrane</keyword>
<feature type="compositionally biased region" description="Low complexity" evidence="2">
    <location>
        <begin position="773"/>
        <end position="782"/>
    </location>
</feature>
<evidence type="ECO:0000256" key="3">
    <source>
        <dbReference type="SAM" id="Phobius"/>
    </source>
</evidence>
<feature type="region of interest" description="Disordered" evidence="2">
    <location>
        <begin position="635"/>
        <end position="724"/>
    </location>
</feature>
<feature type="region of interest" description="Disordered" evidence="2">
    <location>
        <begin position="742"/>
        <end position="811"/>
    </location>
</feature>
<keyword evidence="5" id="KW-1185">Reference proteome</keyword>
<evidence type="ECO:0000256" key="1">
    <source>
        <dbReference type="SAM" id="Coils"/>
    </source>
</evidence>
<feature type="compositionally biased region" description="Basic and acidic residues" evidence="2">
    <location>
        <begin position="680"/>
        <end position="702"/>
    </location>
</feature>
<sequence length="948" mass="103965">MWLASFFLTQVVTISDTQRKQNRQHSLSTLRTTIRTEMPTTSHQGRSAQGQASTLSARSPPVPANGKSLTASVTGFINKLRPSKKPERGGTIRTRRPYSANDRQSKSNTSLPLRTASGSRRPGMGPLDRHDSDTIPARSWNIPRRAFSIRSSTARKPVLPGLSKSVINKNATRPRNLTPIGTNGRKIPPRTKGDEAYKPSLRPVAEHPTHTQELFMVKQELRQQRRILKKSGDFLGVTGANPHTGVMDTITPTTSSEDATLPYSSPTNSRLAALDHAAKDARLAYKDAEIEARQRNKLRKVEKRKEAARAVLQQHGGNFRWQKEEARWSSVAEPKLDTIPQSQTNSPGPTDSDTGTIQRSPTNSSQNRSPFLGMAAAAMMLHRPAIRGGDITNATENQRPGQQRVNDELPPPRSSSLRRRTLHFTLPPMISRRRVPGKLDTSQSADDQLEQQVADIRRQTRRHSLPASMIPLRITSGKALRLENQNPSDQWASMLIEDLGSLEHSSEMDDLENRLWMDSLVGSRNSWDQGRPSAFTHTTTTIGSEHRRRPLLVDGQVCGEIVNESRRGEQTPSVRSMAISSPTSSPSLTETINNDCLSPSGSLLDMQLSNWPSTEDPIQVSTAQTTTVQKVEVMAPSSPGAWPSEKLEPETATTSSQPTPQTVPTKNVETTPQQVSTESHTQKELRKTMRKNHGNEKEKKTVDAPSSTLTLTTGQSSPAQQADQGLDQAIARGAARVAFTHLSAESQGQPQAQPKQEPKRSVSRQRTEPGPVSASASSTSATKSDRQDSPGAKKAKAGAEPEGDRQGHKVTGGLVRLMTLVSNGAKRRHHKKGGDAAKPSKAESEGPPDFAEGCKLVVVWVLTLLNISLTILKAYWRLVWPVFDGESDVRKRLSQGQTTFADGVLFFLGAMFWFGALLAGCFLVRGIVCVAVFLKMVVRGMGFVMGFY</sequence>
<feature type="transmembrane region" description="Helical" evidence="3">
    <location>
        <begin position="922"/>
        <end position="938"/>
    </location>
</feature>
<organism evidence="4 5">
    <name type="scientific">Podospora australis</name>
    <dbReference type="NCBI Taxonomy" id="1536484"/>
    <lineage>
        <taxon>Eukaryota</taxon>
        <taxon>Fungi</taxon>
        <taxon>Dikarya</taxon>
        <taxon>Ascomycota</taxon>
        <taxon>Pezizomycotina</taxon>
        <taxon>Sordariomycetes</taxon>
        <taxon>Sordariomycetidae</taxon>
        <taxon>Sordariales</taxon>
        <taxon>Podosporaceae</taxon>
        <taxon>Podospora</taxon>
    </lineage>
</organism>
<feature type="compositionally biased region" description="Low complexity" evidence="2">
    <location>
        <begin position="650"/>
        <end position="665"/>
    </location>
</feature>
<feature type="compositionally biased region" description="Polar residues" evidence="2">
    <location>
        <begin position="392"/>
        <end position="404"/>
    </location>
</feature>
<feature type="compositionally biased region" description="Polar residues" evidence="2">
    <location>
        <begin position="172"/>
        <end position="181"/>
    </location>
</feature>
<feature type="compositionally biased region" description="Basic and acidic residues" evidence="2">
    <location>
        <begin position="797"/>
        <end position="807"/>
    </location>
</feature>
<feature type="compositionally biased region" description="Basic and acidic residues" evidence="2">
    <location>
        <begin position="833"/>
        <end position="844"/>
    </location>
</feature>
<feature type="region of interest" description="Disordered" evidence="2">
    <location>
        <begin position="565"/>
        <end position="589"/>
    </location>
</feature>
<evidence type="ECO:0000256" key="2">
    <source>
        <dbReference type="SAM" id="MobiDB-lite"/>
    </source>
</evidence>
<feature type="region of interest" description="Disordered" evidence="2">
    <location>
        <begin position="172"/>
        <end position="196"/>
    </location>
</feature>
<proteinExistence type="predicted"/>
<feature type="compositionally biased region" description="Polar residues" evidence="2">
    <location>
        <begin position="743"/>
        <end position="754"/>
    </location>
</feature>
<keyword evidence="3" id="KW-1133">Transmembrane helix</keyword>
<keyword evidence="3" id="KW-0812">Transmembrane</keyword>
<feature type="compositionally biased region" description="Polar residues" evidence="2">
    <location>
        <begin position="667"/>
        <end position="679"/>
    </location>
</feature>
<feature type="region of interest" description="Disordered" evidence="2">
    <location>
        <begin position="824"/>
        <end position="848"/>
    </location>
</feature>
<feature type="compositionally biased region" description="Low complexity" evidence="2">
    <location>
        <begin position="580"/>
        <end position="589"/>
    </location>
</feature>
<feature type="region of interest" description="Disordered" evidence="2">
    <location>
        <begin position="17"/>
        <end position="137"/>
    </location>
</feature>
<reference evidence="4" key="2">
    <citation type="submission" date="2023-05" db="EMBL/GenBank/DDBJ databases">
        <authorList>
            <consortium name="Lawrence Berkeley National Laboratory"/>
            <person name="Steindorff A."/>
            <person name="Hensen N."/>
            <person name="Bonometti L."/>
            <person name="Westerberg I."/>
            <person name="Brannstrom I.O."/>
            <person name="Guillou S."/>
            <person name="Cros-Aarteil S."/>
            <person name="Calhoun S."/>
            <person name="Haridas S."/>
            <person name="Kuo A."/>
            <person name="Mondo S."/>
            <person name="Pangilinan J."/>
            <person name="Riley R."/>
            <person name="Labutti K."/>
            <person name="Andreopoulos B."/>
            <person name="Lipzen A."/>
            <person name="Chen C."/>
            <person name="Yanf M."/>
            <person name="Daum C."/>
            <person name="Ng V."/>
            <person name="Clum A."/>
            <person name="Ohm R."/>
            <person name="Martin F."/>
            <person name="Silar P."/>
            <person name="Natvig D."/>
            <person name="Lalanne C."/>
            <person name="Gautier V."/>
            <person name="Ament-Velasquez S.L."/>
            <person name="Kruys A."/>
            <person name="Hutchinson M.I."/>
            <person name="Powell A.J."/>
            <person name="Barry K."/>
            <person name="Miller A.N."/>
            <person name="Grigoriev I.V."/>
            <person name="Debuchy R."/>
            <person name="Gladieux P."/>
            <person name="Thoren M.H."/>
            <person name="Johannesson H."/>
        </authorList>
    </citation>
    <scope>NUCLEOTIDE SEQUENCE</scope>
    <source>
        <strain evidence="4">PSN309</strain>
    </source>
</reference>
<feature type="compositionally biased region" description="Polar residues" evidence="2">
    <location>
        <begin position="106"/>
        <end position="118"/>
    </location>
</feature>
<feature type="region of interest" description="Disordered" evidence="2">
    <location>
        <begin position="390"/>
        <end position="418"/>
    </location>
</feature>
<accession>A0AAN7AKE9</accession>
<dbReference type="EMBL" id="MU864356">
    <property type="protein sequence ID" value="KAK4191976.1"/>
    <property type="molecule type" value="Genomic_DNA"/>
</dbReference>
<feature type="coiled-coil region" evidence="1">
    <location>
        <begin position="271"/>
        <end position="311"/>
    </location>
</feature>
<evidence type="ECO:0000313" key="5">
    <source>
        <dbReference type="Proteomes" id="UP001302126"/>
    </source>
</evidence>
<comment type="caution">
    <text evidence="4">The sequence shown here is derived from an EMBL/GenBank/DDBJ whole genome shotgun (WGS) entry which is preliminary data.</text>
</comment>
<name>A0AAN7AKE9_9PEZI</name>
<feature type="compositionally biased region" description="Low complexity" evidence="2">
    <location>
        <begin position="706"/>
        <end position="717"/>
    </location>
</feature>
<protein>
    <submittedName>
        <fullName evidence="4">Uncharacterized protein</fullName>
    </submittedName>
</protein>
<feature type="compositionally biased region" description="Polar residues" evidence="2">
    <location>
        <begin position="339"/>
        <end position="369"/>
    </location>
</feature>
<feature type="compositionally biased region" description="Polar residues" evidence="2">
    <location>
        <begin position="24"/>
        <end position="57"/>
    </location>
</feature>
<dbReference type="AlphaFoldDB" id="A0AAN7AKE9"/>
<keyword evidence="1" id="KW-0175">Coiled coil</keyword>